<dbReference type="NCBIfam" id="TIGR01908">
    <property type="entry name" value="cas_CXXC_CXXC"/>
    <property type="match status" value="1"/>
</dbReference>
<comment type="caution">
    <text evidence="1">The sequence shown here is derived from an EMBL/GenBank/DDBJ whole genome shotgun (WGS) entry which is preliminary data.</text>
</comment>
<sequence length="543" mass="63284">MLVQKAMPPKNRVYLKDWYFNAGIIGFLTIVADNREIDSIPSLIVDKNYIEFDNTVLDGFEEKFIKKGFLKFFDVQTYVNRLQKIHDDLKKTRTEPDSITKKIKEIEKNPYKDFLKLLNISITEYQDIDKFLGNLENVKKTIESLSKEQVYNKLNSTTDGRIFLNEFVNLKLKGICSSKSIPDYITQIKTATSKKPKNNDLCLFCQERKASKEFSNAISNIIGFNTDNSNWIWGYKTSKLKVCPMCALIYNCAFASFAYTLRKVGENYLNYFYFPNENTNLIVLFEIVTRFNLELENIKDNTTPLYIMIKQVVSRIMARQLNSINENLNFIEIVDNPILAGQSSKGYNVYNYNIDTDIAEFLDSQFKSDGVPKGFYKLKDTYYKVDEELLKLTIQRLIDYSILHRYFAYALNPDRYTTGYSLNKIVRFVFGYIKKMRGDTMEKSEKIIDKGFKSGVSVRDELIKKDKENQINGLVYGFLNDLKIADREKFLDKYIRVVMSHNLPNLFGKEEMLDKDCFLQFGYSFVNGLMSHKGTDKTKNNNE</sequence>
<reference evidence="1" key="1">
    <citation type="submission" date="2017-02" db="EMBL/GenBank/DDBJ databases">
        <title>Delving into the versatile metabolic prowess of the omnipresent phylum Bacteroidetes.</title>
        <authorList>
            <person name="Nobu M.K."/>
            <person name="Mei R."/>
            <person name="Narihiro T."/>
            <person name="Kuroda K."/>
            <person name="Liu W.-T."/>
        </authorList>
    </citation>
    <scope>NUCLEOTIDE SEQUENCE</scope>
    <source>
        <strain evidence="1">ADurb.Bin131</strain>
    </source>
</reference>
<proteinExistence type="predicted"/>
<evidence type="ECO:0000313" key="1">
    <source>
        <dbReference type="EMBL" id="OQB73542.1"/>
    </source>
</evidence>
<organism evidence="1">
    <name type="scientific">candidate division TA06 bacterium ADurb.Bin131</name>
    <dbReference type="NCBI Taxonomy" id="1852827"/>
    <lineage>
        <taxon>Bacteria</taxon>
        <taxon>Bacteria division TA06</taxon>
    </lineage>
</organism>
<protein>
    <submittedName>
        <fullName evidence="1">CRISPR-associated protein (Cas_CXXC_CXXC)</fullName>
    </submittedName>
</protein>
<dbReference type="AlphaFoldDB" id="A0A1V6C9I0"/>
<dbReference type="InterPro" id="IPR010180">
    <property type="entry name" value="CRISPR-assoc_prot_CXXC-CXXC"/>
</dbReference>
<accession>A0A1V6C9I0</accession>
<dbReference type="Proteomes" id="UP000485562">
    <property type="component" value="Unassembled WGS sequence"/>
</dbReference>
<gene>
    <name evidence="1" type="ORF">BWX89_00929</name>
</gene>
<dbReference type="EMBL" id="MWDQ01000077">
    <property type="protein sequence ID" value="OQB73542.1"/>
    <property type="molecule type" value="Genomic_DNA"/>
</dbReference>
<name>A0A1V6C9I0_UNCT6</name>